<dbReference type="Proteomes" id="UP000274504">
    <property type="component" value="Unassembled WGS sequence"/>
</dbReference>
<reference evidence="1 3" key="2">
    <citation type="submission" date="2018-11" db="EMBL/GenBank/DDBJ databases">
        <authorList>
            <consortium name="Pathogen Informatics"/>
        </authorList>
    </citation>
    <scope>NUCLEOTIDE SEQUENCE [LARGE SCALE GENOMIC DNA]</scope>
</reference>
<dbReference type="Proteomes" id="UP000321570">
    <property type="component" value="Unassembled WGS sequence"/>
</dbReference>
<gene>
    <name evidence="1" type="ORF">HDID_LOCUS319</name>
    <name evidence="2" type="ORF">WMSIL1_LOCUS9386</name>
</gene>
<evidence type="ECO:0000313" key="4">
    <source>
        <dbReference type="Proteomes" id="UP000321570"/>
    </source>
</evidence>
<dbReference type="WBParaSite" id="HDID_0000031801-mRNA-1">
    <property type="protein sequence ID" value="HDID_0000031801-mRNA-1"/>
    <property type="gene ID" value="HDID_0000031801"/>
</dbReference>
<keyword evidence="4" id="KW-1185">Reference proteome</keyword>
<proteinExistence type="predicted"/>
<dbReference type="EMBL" id="UYSG01000038">
    <property type="protein sequence ID" value="VDL14715.1"/>
    <property type="molecule type" value="Genomic_DNA"/>
</dbReference>
<evidence type="ECO:0000313" key="5">
    <source>
        <dbReference type="WBParaSite" id="HDID_0000031801-mRNA-1"/>
    </source>
</evidence>
<protein>
    <submittedName>
        <fullName evidence="5">UBC core domain-containing protein</fullName>
    </submittedName>
</protein>
<reference evidence="2 4" key="3">
    <citation type="submission" date="2019-07" db="EMBL/GenBank/DDBJ databases">
        <authorList>
            <person name="Jastrzebski P J."/>
            <person name="Paukszto L."/>
            <person name="Jastrzebski P J."/>
        </authorList>
    </citation>
    <scope>NUCLEOTIDE SEQUENCE [LARGE SCALE GENOMIC DNA]</scope>
    <source>
        <strain evidence="2 4">WMS-il1</strain>
    </source>
</reference>
<dbReference type="EMBL" id="CABIJS010000377">
    <property type="protein sequence ID" value="VUZ50577.1"/>
    <property type="molecule type" value="Genomic_DNA"/>
</dbReference>
<sequence>MMNRIEEFDRIVELLNLPHGRQLFRLKECKIRYLELEILPNPGGRFLITCPFEYPEKKPKWVVTIGDRLFTCLNVRVPASTILQAFMFGTFVIMKWLGEEMVLDVIQLDPHYYDKLLEEPEDAVISYSIFQQRIL</sequence>
<name>A0A0R3S874_HYMDI</name>
<evidence type="ECO:0000313" key="3">
    <source>
        <dbReference type="Proteomes" id="UP000274504"/>
    </source>
</evidence>
<evidence type="ECO:0000313" key="1">
    <source>
        <dbReference type="EMBL" id="VDL14715.1"/>
    </source>
</evidence>
<dbReference type="OrthoDB" id="10561696at2759"/>
<dbReference type="AlphaFoldDB" id="A0A0R3S874"/>
<accession>A0A0R3S874</accession>
<reference evidence="5" key="1">
    <citation type="submission" date="2017-02" db="UniProtKB">
        <authorList>
            <consortium name="WormBaseParasite"/>
        </authorList>
    </citation>
    <scope>IDENTIFICATION</scope>
</reference>
<evidence type="ECO:0000313" key="2">
    <source>
        <dbReference type="EMBL" id="VUZ50577.1"/>
    </source>
</evidence>
<organism evidence="5">
    <name type="scientific">Hymenolepis diminuta</name>
    <name type="common">Rat tapeworm</name>
    <dbReference type="NCBI Taxonomy" id="6216"/>
    <lineage>
        <taxon>Eukaryota</taxon>
        <taxon>Metazoa</taxon>
        <taxon>Spiralia</taxon>
        <taxon>Lophotrochozoa</taxon>
        <taxon>Platyhelminthes</taxon>
        <taxon>Cestoda</taxon>
        <taxon>Eucestoda</taxon>
        <taxon>Cyclophyllidea</taxon>
        <taxon>Hymenolepididae</taxon>
        <taxon>Hymenolepis</taxon>
    </lineage>
</organism>